<dbReference type="InterPro" id="IPR005814">
    <property type="entry name" value="Aminotrans_3"/>
</dbReference>
<keyword evidence="4" id="KW-0032">Aminotransferase</keyword>
<dbReference type="Gene3D" id="3.40.640.10">
    <property type="entry name" value="Type I PLP-dependent aspartate aminotransferase-like (Major domain)"/>
    <property type="match status" value="1"/>
</dbReference>
<evidence type="ECO:0000256" key="3">
    <source>
        <dbReference type="SAM" id="MobiDB-lite"/>
    </source>
</evidence>
<reference evidence="4" key="1">
    <citation type="submission" date="2020-10" db="EMBL/GenBank/DDBJ databases">
        <authorList>
            <person name="Gilroy R."/>
        </authorList>
    </citation>
    <scope>NUCLEOTIDE SEQUENCE</scope>
    <source>
        <strain evidence="4">1063</strain>
    </source>
</reference>
<feature type="region of interest" description="Disordered" evidence="3">
    <location>
        <begin position="522"/>
        <end position="555"/>
    </location>
</feature>
<dbReference type="InterPro" id="IPR015421">
    <property type="entry name" value="PyrdxlP-dep_Trfase_major"/>
</dbReference>
<comment type="cofactor">
    <cofactor evidence="1">
        <name>pyridoxal 5'-phosphate</name>
        <dbReference type="ChEBI" id="CHEBI:597326"/>
    </cofactor>
</comment>
<dbReference type="PANTHER" id="PTHR43713">
    <property type="entry name" value="GLUTAMATE-1-SEMIALDEHYDE 2,1-AMINOMUTASE"/>
    <property type="match status" value="1"/>
</dbReference>
<evidence type="ECO:0000256" key="2">
    <source>
        <dbReference type="ARBA" id="ARBA00022898"/>
    </source>
</evidence>
<reference evidence="4" key="2">
    <citation type="journal article" date="2021" name="PeerJ">
        <title>Extensive microbial diversity within the chicken gut microbiome revealed by metagenomics and culture.</title>
        <authorList>
            <person name="Gilroy R."/>
            <person name="Ravi A."/>
            <person name="Getino M."/>
            <person name="Pursley I."/>
            <person name="Horton D.L."/>
            <person name="Alikhan N.F."/>
            <person name="Baker D."/>
            <person name="Gharbi K."/>
            <person name="Hall N."/>
            <person name="Watson M."/>
            <person name="Adriaenssens E.M."/>
            <person name="Foster-Nyarko E."/>
            <person name="Jarju S."/>
            <person name="Secka A."/>
            <person name="Antonio M."/>
            <person name="Oren A."/>
            <person name="Chaudhuri R.R."/>
            <person name="La Ragione R."/>
            <person name="Hildebrand F."/>
            <person name="Pallen M.J."/>
        </authorList>
    </citation>
    <scope>NUCLEOTIDE SEQUENCE</scope>
    <source>
        <strain evidence="4">1063</strain>
    </source>
</reference>
<dbReference type="Gene3D" id="3.90.1150.10">
    <property type="entry name" value="Aspartate Aminotransferase, domain 1"/>
    <property type="match status" value="1"/>
</dbReference>
<proteinExistence type="predicted"/>
<name>A0A9D1HRJ7_9FIRM</name>
<accession>A0A9D1HRJ7</accession>
<evidence type="ECO:0000256" key="1">
    <source>
        <dbReference type="ARBA" id="ARBA00001933"/>
    </source>
</evidence>
<dbReference type="PANTHER" id="PTHR43713:SF3">
    <property type="entry name" value="GLUTAMATE-1-SEMIALDEHYDE 2,1-AMINOMUTASE 1, CHLOROPLASTIC-RELATED"/>
    <property type="match status" value="1"/>
</dbReference>
<dbReference type="EMBL" id="DVMN01000055">
    <property type="protein sequence ID" value="HIU21221.1"/>
    <property type="molecule type" value="Genomic_DNA"/>
</dbReference>
<sequence>MKVTYTELKGKQEAGYGVTRWANAQEINQSLKELTSKPIYSVTEEAYKDICENYYDKQCAKSKAITAEAKKYIPGGVQHNLAFNKPFPMCMVKAEGAYMYDIDGHKYIDFLQAGGPTILGSNYPAVQEEAIKLIKECGPVTGLFHEAELLIAKEINKCMPHVEKFRMLGSGTESVMGALRVARCATKKKRVIKIGGAYHGWSDQMVYGTKVPGTRQFLESHGIPNGTFKVVDEVRPNDPEMLEDYLKFNENFRGGTAAVIVEPVGPESGTRPVDFDYNTKVRALCDKYGALLIFDEVVTGFRVGIGGAQGLFNVVPDLTIFGKIVAGGYPAAGGIGGKAKYVDLLAAGVAGGAKKAYIGGTLAANPLSAMAGYVAIKEIQKNNACVKAGLAGNRLTDGLVDLIKKHDLPYVAYNQGSIVHLECTGAMSYDFSSKCILNLLKVLKKQDSIMVRKEAMEHMGAAYMSHGIITLAGSRLYTSMADTDEIIDEALNRFDDVFSLVKARTKVDTLQVAEYKERKAMQYPEGPKRDKKLKKARKLMEKGKKEQAIADAARK</sequence>
<organism evidence="4 5">
    <name type="scientific">Candidatus Limadaptatus stercorigallinarum</name>
    <dbReference type="NCBI Taxonomy" id="2840845"/>
    <lineage>
        <taxon>Bacteria</taxon>
        <taxon>Bacillati</taxon>
        <taxon>Bacillota</taxon>
        <taxon>Clostridia</taxon>
        <taxon>Eubacteriales</taxon>
        <taxon>Candidatus Limadaptatus</taxon>
    </lineage>
</organism>
<keyword evidence="2" id="KW-0663">Pyridoxal phosphate</keyword>
<dbReference type="InterPro" id="IPR049704">
    <property type="entry name" value="Aminotrans_3_PPA_site"/>
</dbReference>
<dbReference type="PROSITE" id="PS00600">
    <property type="entry name" value="AA_TRANSFER_CLASS_3"/>
    <property type="match status" value="1"/>
</dbReference>
<dbReference type="GO" id="GO:0030170">
    <property type="term" value="F:pyridoxal phosphate binding"/>
    <property type="evidence" value="ECO:0007669"/>
    <property type="project" value="InterPro"/>
</dbReference>
<dbReference type="Pfam" id="PF00202">
    <property type="entry name" value="Aminotran_3"/>
    <property type="match status" value="1"/>
</dbReference>
<evidence type="ECO:0000313" key="4">
    <source>
        <dbReference type="EMBL" id="HIU21221.1"/>
    </source>
</evidence>
<feature type="compositionally biased region" description="Basic and acidic residues" evidence="3">
    <location>
        <begin position="538"/>
        <end position="555"/>
    </location>
</feature>
<keyword evidence="4" id="KW-0808">Transferase</keyword>
<dbReference type="InterPro" id="IPR015424">
    <property type="entry name" value="PyrdxlP-dep_Trfase"/>
</dbReference>
<dbReference type="SUPFAM" id="SSF53383">
    <property type="entry name" value="PLP-dependent transferases"/>
    <property type="match status" value="1"/>
</dbReference>
<evidence type="ECO:0000313" key="5">
    <source>
        <dbReference type="Proteomes" id="UP000824088"/>
    </source>
</evidence>
<dbReference type="AlphaFoldDB" id="A0A9D1HRJ7"/>
<dbReference type="Proteomes" id="UP000824088">
    <property type="component" value="Unassembled WGS sequence"/>
</dbReference>
<gene>
    <name evidence="4" type="ORF">IAD51_03140</name>
</gene>
<dbReference type="InterPro" id="IPR015422">
    <property type="entry name" value="PyrdxlP-dep_Trfase_small"/>
</dbReference>
<comment type="caution">
    <text evidence="4">The sequence shown here is derived from an EMBL/GenBank/DDBJ whole genome shotgun (WGS) entry which is preliminary data.</text>
</comment>
<dbReference type="GO" id="GO:0008483">
    <property type="term" value="F:transaminase activity"/>
    <property type="evidence" value="ECO:0007669"/>
    <property type="project" value="UniProtKB-KW"/>
</dbReference>
<protein>
    <submittedName>
        <fullName evidence="4">Aminotransferase class III-fold pyridoxal phosphate-dependent enzyme</fullName>
    </submittedName>
</protein>